<dbReference type="Gene3D" id="3.40.1350.10">
    <property type="match status" value="1"/>
</dbReference>
<dbReference type="HAMAP" id="MF_00048">
    <property type="entry name" value="UPF0102"/>
    <property type="match status" value="1"/>
</dbReference>
<dbReference type="AlphaFoldDB" id="A0A0P1FCS5"/>
<name>A0A0P1FCS5_THAGE</name>
<dbReference type="PANTHER" id="PTHR34039">
    <property type="entry name" value="UPF0102 PROTEIN YRAN"/>
    <property type="match status" value="1"/>
</dbReference>
<dbReference type="RefSeq" id="WP_058262929.1">
    <property type="nucleotide sequence ID" value="NZ_CP051181.1"/>
</dbReference>
<sequence>MATKPATDRSVPVTERGLRGKVAYLSGLAAEDQVAEEYQSRGYVLAQTRWRGASGEVDLIFADGDGFVFVEVKKSRSFDRAAERLGHAQIARLCSSAEEYLAQQGRSLMTDLRFDVALVNSQGAIKILENAFGHF</sequence>
<accession>A0A0P1FCS5</accession>
<keyword evidence="4" id="KW-1185">Reference proteome</keyword>
<dbReference type="Proteomes" id="UP000051587">
    <property type="component" value="Unassembled WGS sequence"/>
</dbReference>
<dbReference type="InterPro" id="IPR003509">
    <property type="entry name" value="UPF0102_YraN-like"/>
</dbReference>
<evidence type="ECO:0000256" key="2">
    <source>
        <dbReference type="HAMAP-Rule" id="MF_00048"/>
    </source>
</evidence>
<comment type="similarity">
    <text evidence="1 2">Belongs to the UPF0102 family.</text>
</comment>
<reference evidence="3 4" key="1">
    <citation type="submission" date="2015-09" db="EMBL/GenBank/DDBJ databases">
        <authorList>
            <consortium name="Swine Surveillance"/>
        </authorList>
    </citation>
    <scope>NUCLEOTIDE SEQUENCE [LARGE SCALE GENOMIC DNA]</scope>
    <source>
        <strain evidence="3 4">CECT 4357</strain>
    </source>
</reference>
<dbReference type="GO" id="GO:0003676">
    <property type="term" value="F:nucleic acid binding"/>
    <property type="evidence" value="ECO:0007669"/>
    <property type="project" value="InterPro"/>
</dbReference>
<organism evidence="3 4">
    <name type="scientific">Thalassovita gelatinovora</name>
    <name type="common">Thalassobius gelatinovorus</name>
    <dbReference type="NCBI Taxonomy" id="53501"/>
    <lineage>
        <taxon>Bacteria</taxon>
        <taxon>Pseudomonadati</taxon>
        <taxon>Pseudomonadota</taxon>
        <taxon>Alphaproteobacteria</taxon>
        <taxon>Rhodobacterales</taxon>
        <taxon>Roseobacteraceae</taxon>
        <taxon>Thalassovita</taxon>
    </lineage>
</organism>
<gene>
    <name evidence="3" type="ORF">TG4357_02194</name>
</gene>
<protein>
    <recommendedName>
        <fullName evidence="2">UPF0102 protein TG4357_02194</fullName>
    </recommendedName>
</protein>
<dbReference type="InterPro" id="IPR011856">
    <property type="entry name" value="tRNA_endonuc-like_dom_sf"/>
</dbReference>
<evidence type="ECO:0000313" key="4">
    <source>
        <dbReference type="Proteomes" id="UP000051587"/>
    </source>
</evidence>
<dbReference type="PANTHER" id="PTHR34039:SF1">
    <property type="entry name" value="UPF0102 PROTEIN YRAN"/>
    <property type="match status" value="1"/>
</dbReference>
<dbReference type="SUPFAM" id="SSF52980">
    <property type="entry name" value="Restriction endonuclease-like"/>
    <property type="match status" value="1"/>
</dbReference>
<dbReference type="EMBL" id="CYSA01000019">
    <property type="protein sequence ID" value="CUH66027.1"/>
    <property type="molecule type" value="Genomic_DNA"/>
</dbReference>
<proteinExistence type="inferred from homology"/>
<evidence type="ECO:0000313" key="3">
    <source>
        <dbReference type="EMBL" id="CUH66027.1"/>
    </source>
</evidence>
<dbReference type="InterPro" id="IPR011335">
    <property type="entry name" value="Restrct_endonuc-II-like"/>
</dbReference>
<evidence type="ECO:0000256" key="1">
    <source>
        <dbReference type="ARBA" id="ARBA00006738"/>
    </source>
</evidence>
<dbReference type="STRING" id="53501.SAMN04488043_108143"/>
<dbReference type="Pfam" id="PF02021">
    <property type="entry name" value="UPF0102"/>
    <property type="match status" value="1"/>
</dbReference>